<evidence type="ECO:0000256" key="1">
    <source>
        <dbReference type="SAM" id="MobiDB-lite"/>
    </source>
</evidence>
<dbReference type="AlphaFoldDB" id="A0AAW2L4H1"/>
<sequence length="84" mass="9501">MDPLLGTHRPYYTLRLHLTRLMMTISVTRSPVAQIKIQPSYACNCRDSSSLRITPVLSEPGTQIIPTKPPRLPYDDPHESVQSI</sequence>
<reference evidence="2" key="2">
    <citation type="journal article" date="2024" name="Plant">
        <title>Genomic evolution and insights into agronomic trait innovations of Sesamum species.</title>
        <authorList>
            <person name="Miao H."/>
            <person name="Wang L."/>
            <person name="Qu L."/>
            <person name="Liu H."/>
            <person name="Sun Y."/>
            <person name="Le M."/>
            <person name="Wang Q."/>
            <person name="Wei S."/>
            <person name="Zheng Y."/>
            <person name="Lin W."/>
            <person name="Duan Y."/>
            <person name="Cao H."/>
            <person name="Xiong S."/>
            <person name="Wang X."/>
            <person name="Wei L."/>
            <person name="Li C."/>
            <person name="Ma Q."/>
            <person name="Ju M."/>
            <person name="Zhao R."/>
            <person name="Li G."/>
            <person name="Mu C."/>
            <person name="Tian Q."/>
            <person name="Mei H."/>
            <person name="Zhang T."/>
            <person name="Gao T."/>
            <person name="Zhang H."/>
        </authorList>
    </citation>
    <scope>NUCLEOTIDE SEQUENCE</scope>
    <source>
        <strain evidence="2">G02</strain>
    </source>
</reference>
<comment type="caution">
    <text evidence="2">The sequence shown here is derived from an EMBL/GenBank/DDBJ whole genome shotgun (WGS) entry which is preliminary data.</text>
</comment>
<name>A0AAW2L4H1_SESRA</name>
<accession>A0AAW2L4H1</accession>
<evidence type="ECO:0000313" key="2">
    <source>
        <dbReference type="EMBL" id="KAL0313494.1"/>
    </source>
</evidence>
<reference evidence="2" key="1">
    <citation type="submission" date="2020-06" db="EMBL/GenBank/DDBJ databases">
        <authorList>
            <person name="Li T."/>
            <person name="Hu X."/>
            <person name="Zhang T."/>
            <person name="Song X."/>
            <person name="Zhang H."/>
            <person name="Dai N."/>
            <person name="Sheng W."/>
            <person name="Hou X."/>
            <person name="Wei L."/>
        </authorList>
    </citation>
    <scope>NUCLEOTIDE SEQUENCE</scope>
    <source>
        <strain evidence="2">G02</strain>
        <tissue evidence="2">Leaf</tissue>
    </source>
</reference>
<protein>
    <submittedName>
        <fullName evidence="2">Uncharacterized protein</fullName>
    </submittedName>
</protein>
<proteinExistence type="predicted"/>
<feature type="region of interest" description="Disordered" evidence="1">
    <location>
        <begin position="60"/>
        <end position="84"/>
    </location>
</feature>
<feature type="compositionally biased region" description="Basic and acidic residues" evidence="1">
    <location>
        <begin position="73"/>
        <end position="84"/>
    </location>
</feature>
<dbReference type="EMBL" id="JACGWJ010000026">
    <property type="protein sequence ID" value="KAL0313494.1"/>
    <property type="molecule type" value="Genomic_DNA"/>
</dbReference>
<organism evidence="2">
    <name type="scientific">Sesamum radiatum</name>
    <name type="common">Black benniseed</name>
    <dbReference type="NCBI Taxonomy" id="300843"/>
    <lineage>
        <taxon>Eukaryota</taxon>
        <taxon>Viridiplantae</taxon>
        <taxon>Streptophyta</taxon>
        <taxon>Embryophyta</taxon>
        <taxon>Tracheophyta</taxon>
        <taxon>Spermatophyta</taxon>
        <taxon>Magnoliopsida</taxon>
        <taxon>eudicotyledons</taxon>
        <taxon>Gunneridae</taxon>
        <taxon>Pentapetalae</taxon>
        <taxon>asterids</taxon>
        <taxon>lamiids</taxon>
        <taxon>Lamiales</taxon>
        <taxon>Pedaliaceae</taxon>
        <taxon>Sesamum</taxon>
    </lineage>
</organism>
<gene>
    <name evidence="2" type="ORF">Sradi_5748700</name>
</gene>